<feature type="signal peptide" evidence="2">
    <location>
        <begin position="1"/>
        <end position="22"/>
    </location>
</feature>
<protein>
    <recommendedName>
        <fullName evidence="5">DUF945 family protein</fullName>
    </recommendedName>
</protein>
<reference evidence="3 4" key="1">
    <citation type="submission" date="2016-06" db="EMBL/GenBank/DDBJ databases">
        <title>Simultaneous identification of Haemophilus influenzae and Haemophilus haemolyticus using TaqMan real-time PCR.</title>
        <authorList>
            <person name="Price E.P."/>
            <person name="Sarovich D.S."/>
            <person name="Harris T."/>
            <person name="Spargo J.C."/>
            <person name="Nosworthy E."/>
            <person name="Beissbarth J."/>
            <person name="Smith-Vaughan H."/>
        </authorList>
    </citation>
    <scope>NUCLEOTIDE SEQUENCE [LARGE SCALE GENOMIC DNA]</scope>
    <source>
        <strain evidence="3 4">ATCC 7901</strain>
    </source>
</reference>
<keyword evidence="2" id="KW-0732">Signal</keyword>
<feature type="region of interest" description="Disordered" evidence="1">
    <location>
        <begin position="664"/>
        <end position="735"/>
    </location>
</feature>
<feature type="compositionally biased region" description="Acidic residues" evidence="1">
    <location>
        <begin position="666"/>
        <end position="676"/>
    </location>
</feature>
<feature type="chain" id="PRO_5043035034" description="DUF945 family protein" evidence="2">
    <location>
        <begin position="23"/>
        <end position="735"/>
    </location>
</feature>
<accession>A0AAP7GXJ6</accession>
<gene>
    <name evidence="3" type="ORF">BBB52_05675</name>
</gene>
<organism evidence="3 4">
    <name type="scientific">Aggregatibacter aphrophilus</name>
    <name type="common">Haemophilus aphrophilus</name>
    <dbReference type="NCBI Taxonomy" id="732"/>
    <lineage>
        <taxon>Bacteria</taxon>
        <taxon>Pseudomonadati</taxon>
        <taxon>Pseudomonadota</taxon>
        <taxon>Gammaproteobacteria</taxon>
        <taxon>Pasteurellales</taxon>
        <taxon>Pasteurellaceae</taxon>
        <taxon>Aggregatibacter</taxon>
    </lineage>
</organism>
<proteinExistence type="predicted"/>
<dbReference type="Proteomes" id="UP000092746">
    <property type="component" value="Unassembled WGS sequence"/>
</dbReference>
<dbReference type="EMBL" id="MAQE01000012">
    <property type="protein sequence ID" value="OBY52823.1"/>
    <property type="molecule type" value="Genomic_DNA"/>
</dbReference>
<evidence type="ECO:0000256" key="2">
    <source>
        <dbReference type="SAM" id="SignalP"/>
    </source>
</evidence>
<feature type="compositionally biased region" description="Basic and acidic residues" evidence="1">
    <location>
        <begin position="694"/>
        <end position="735"/>
    </location>
</feature>
<evidence type="ECO:0008006" key="5">
    <source>
        <dbReference type="Google" id="ProtNLM"/>
    </source>
</evidence>
<dbReference type="AlphaFoldDB" id="A0AAP7GXJ6"/>
<evidence type="ECO:0000256" key="1">
    <source>
        <dbReference type="SAM" id="MobiDB-lite"/>
    </source>
</evidence>
<name>A0AAP7GXJ6_AGGAP</name>
<evidence type="ECO:0000313" key="4">
    <source>
        <dbReference type="Proteomes" id="UP000092746"/>
    </source>
</evidence>
<sequence length="735" mass="82925">MSKKRKITLTLAAIIVAIGGGAQFYTNQQVDKVLQKFPYSLDNQLSLKVTETAKNFFSRDLIFSLENYDGKHTDVISTKLTALPFFITAESKLSDQLVRQLNKDLNITIDKNTINSKFSPVGDYLQSDVLTEFRDFTNKSQNLTLTLNFNAENKDVNIKTNLSGFNYDKNSKLEQINGQLKLIQVDTNQYDISSIELNAKNAELDLMNGENSKFQLKNAKYQFDVKKNAEAQQRDLMTKFNSDVLRVANKERTTEENQTTINGLSLNIKQQGVQSAVNFADEFKKLTGENQSIKNAVNFLVAVLTQNQAFNGTLSVKSVEAPKNQKPYFNLNDTTLGLELNNHDLSKADVNLQLTVGDVKQTPEEKSKQWEAKEAKVSYQLSGINLENELAIIPFYLDAFAAKKPPKEDNKELLKLKDKWAKESGGNGRSEITLQSFNYGDVALEALAIKGEAKEEDGQYIGNSTFAFKKLSLPEAQVQLEDFKIEAPLVVKDYAKLAESQFCSGMYGILCSTHLTEETFHKILENQWKDLNLATDNASLTFNLNTYPATKAYPFKLNVNGTITPQKDSLTQLDVFTKNTNGTINLAFNKALIDDTNEESLKIKNESLFWQYFRMNVKPEGKLDLVFMEDNDNYTIKLKKNDQGTFINGKTEEQIRQEYLQQIEQESSDDVSEEQVSDAAETEVPKVNSGNPEVKQETTLETKPDDVKKETAPETKSDEVNKETVPEIKPDEVKK</sequence>
<evidence type="ECO:0000313" key="3">
    <source>
        <dbReference type="EMBL" id="OBY52823.1"/>
    </source>
</evidence>
<dbReference type="RefSeq" id="WP_065295258.1">
    <property type="nucleotide sequence ID" value="NZ_MAQE01000012.1"/>
</dbReference>
<comment type="caution">
    <text evidence="3">The sequence shown here is derived from an EMBL/GenBank/DDBJ whole genome shotgun (WGS) entry which is preliminary data.</text>
</comment>